<proteinExistence type="predicted"/>
<feature type="domain" description="SnoaL-like" evidence="1">
    <location>
        <begin position="18"/>
        <end position="118"/>
    </location>
</feature>
<dbReference type="InterPro" id="IPR037401">
    <property type="entry name" value="SnoaL-like"/>
</dbReference>
<reference evidence="3" key="2">
    <citation type="submission" date="2016-02" db="EMBL/GenBank/DDBJ databases">
        <title>Draft genome sequence of five rapidly growing Mycobacterium species.</title>
        <authorList>
            <person name="Katahira K."/>
            <person name="Gotou Y."/>
            <person name="Iida K."/>
            <person name="Ogura Y."/>
            <person name="Hayashi T."/>
        </authorList>
    </citation>
    <scope>NUCLEOTIDE SEQUENCE [LARGE SCALE GENOMIC DNA]</scope>
    <source>
        <strain evidence="3">JCM15654</strain>
    </source>
</reference>
<dbReference type="STRING" id="146020.RMCB_4527"/>
<sequence length="131" mass="14213">MPCSLAAMPNVEHITQTVNRYLELVANGSADEIAELYADDATVEDPVGGGEVHIGRAAIRGFYANVENIKSKTELVTLRVAGHEAAFHFRLTLDFGTSGMRIEPIDVMVFDADGKISAMKAYWSPADTVKL</sequence>
<dbReference type="Gene3D" id="3.10.450.50">
    <property type="match status" value="1"/>
</dbReference>
<dbReference type="AlphaFoldDB" id="A0A100W2K8"/>
<accession>A0A100W2K8</accession>
<evidence type="ECO:0000313" key="3">
    <source>
        <dbReference type="Proteomes" id="UP000069620"/>
    </source>
</evidence>
<gene>
    <name evidence="2" type="ORF">RMCB_4527</name>
</gene>
<dbReference type="InterPro" id="IPR032710">
    <property type="entry name" value="NTF2-like_dom_sf"/>
</dbReference>
<dbReference type="EMBL" id="BCSX01000040">
    <property type="protein sequence ID" value="GAS90431.1"/>
    <property type="molecule type" value="Genomic_DNA"/>
</dbReference>
<dbReference type="Proteomes" id="UP000069620">
    <property type="component" value="Unassembled WGS sequence"/>
</dbReference>
<reference evidence="3" key="1">
    <citation type="journal article" date="2016" name="Genome Announc.">
        <title>Draft Genome Sequences of Five Rapidly Growing Mycobacterium Species, M. thermoresistibile, M. fortuitum subsp. acetamidolyticum, M. canariasense, M. brisbanense, and M. novocastrense.</title>
        <authorList>
            <person name="Katahira K."/>
            <person name="Ogura Y."/>
            <person name="Gotoh Y."/>
            <person name="Hayashi T."/>
        </authorList>
    </citation>
    <scope>NUCLEOTIDE SEQUENCE [LARGE SCALE GENOMIC DNA]</scope>
    <source>
        <strain evidence="3">JCM15654</strain>
    </source>
</reference>
<keyword evidence="3" id="KW-1185">Reference proteome</keyword>
<evidence type="ECO:0000259" key="1">
    <source>
        <dbReference type="Pfam" id="PF12680"/>
    </source>
</evidence>
<name>A0A100W2K8_9MYCO</name>
<protein>
    <submittedName>
        <fullName evidence="2">NTF2 domain-containing protein</fullName>
    </submittedName>
</protein>
<evidence type="ECO:0000313" key="2">
    <source>
        <dbReference type="EMBL" id="GAS90431.1"/>
    </source>
</evidence>
<dbReference type="Pfam" id="PF12680">
    <property type="entry name" value="SnoaL_2"/>
    <property type="match status" value="1"/>
</dbReference>
<dbReference type="SUPFAM" id="SSF54427">
    <property type="entry name" value="NTF2-like"/>
    <property type="match status" value="1"/>
</dbReference>
<comment type="caution">
    <text evidence="2">The sequence shown here is derived from an EMBL/GenBank/DDBJ whole genome shotgun (WGS) entry which is preliminary data.</text>
</comment>
<organism evidence="2 3">
    <name type="scientific">Mycolicibacterium brisbanense</name>
    <dbReference type="NCBI Taxonomy" id="146020"/>
    <lineage>
        <taxon>Bacteria</taxon>
        <taxon>Bacillati</taxon>
        <taxon>Actinomycetota</taxon>
        <taxon>Actinomycetes</taxon>
        <taxon>Mycobacteriales</taxon>
        <taxon>Mycobacteriaceae</taxon>
        <taxon>Mycolicibacterium</taxon>
    </lineage>
</organism>